<dbReference type="GO" id="GO:0009279">
    <property type="term" value="C:cell outer membrane"/>
    <property type="evidence" value="ECO:0007669"/>
    <property type="project" value="UniProtKB-SubCell"/>
</dbReference>
<keyword evidence="9 10" id="KW-0998">Cell outer membrane</keyword>
<sequence>MKVKIILLAFMGSISSWSQTKQDTIKTQNIEEIKIHSEKINVNKQQNSSQVEIITKEKIEFQNFQNTADMLSNSGALFVQKSQQGGGSPVIRGFEASRVLLLVDGVRMNNLIFRAGHLQNVITVDENLLENTLIQYGPTSTLYGSDALGGAVNMLTKKPTFGSGLKGNVVTRYSSVNEEKSGYFDFSYGGKNWASLTAFSYNDFGDMKMGKKKNHNGDYFGERVYYANTYFDPNTNLYVNENVENSDKYTQVGSAYQQWNFLQKFIYKTNSNWKHSINFQFSNSSNIGRYDRLTERSGGNMTFAEWYYGPQKRILGIYTIEKEDFIGKTDFRVDASYQKVEESRHDRRFSGSNKDKIRNQMEEVDVFSINGQFESKVWNGNLYYGIENYYETLNSTANRVNINTGEITSANTRYPDGANSMMRNDAYVSFNKKMEKWNFTLGGRVGYTQLKSELIDNSTFQFPFTTIEQNNFTYSANAGLVYNTSENFILKTNIGTGYRAPNIDDLAKIFDTSTNSILIIPNNDLGPEKTVTTDFGFVVKSADNKHNIETTYYYTTIKNAIVTKEFSLNGQTQIDNDNDGISSTIFANQNAGNAFITGFSTSLKSTLYKNLILSGNFNYTLGRVIEDNNSRRPMDHIPPYYGKIGVNYKPNWGELEAYMLFNGKKRLKDYSTSGEDNLQYAPANGMYAWETYNFKASSKDLAGFRIYGGVENILDTQYRVFASGINAAGRNFYGGVKYSF</sequence>
<dbReference type="EMBL" id="HE774682">
    <property type="protein sequence ID" value="CCG53238.1"/>
    <property type="molecule type" value="Genomic_DNA"/>
</dbReference>
<keyword evidence="3 10" id="KW-1134">Transmembrane beta strand</keyword>
<dbReference type="GO" id="GO:0044718">
    <property type="term" value="P:siderophore transmembrane transport"/>
    <property type="evidence" value="ECO:0007669"/>
    <property type="project" value="TreeGrafter"/>
</dbReference>
<evidence type="ECO:0000256" key="6">
    <source>
        <dbReference type="ARBA" id="ARBA00023077"/>
    </source>
</evidence>
<organism evidence="14 15">
    <name type="scientific">Flavobacterium indicum (strain DSM 17447 / CIP 109464 / GPTSA100-9)</name>
    <dbReference type="NCBI Taxonomy" id="1094466"/>
    <lineage>
        <taxon>Bacteria</taxon>
        <taxon>Pseudomonadati</taxon>
        <taxon>Bacteroidota</taxon>
        <taxon>Flavobacteriia</taxon>
        <taxon>Flavobacteriales</taxon>
        <taxon>Flavobacteriaceae</taxon>
        <taxon>Flavobacterium</taxon>
    </lineage>
</organism>
<keyword evidence="6 11" id="KW-0798">TonB box</keyword>
<evidence type="ECO:0000313" key="14">
    <source>
        <dbReference type="EMBL" id="CCG53238.1"/>
    </source>
</evidence>
<evidence type="ECO:0000256" key="8">
    <source>
        <dbReference type="ARBA" id="ARBA00023170"/>
    </source>
</evidence>
<feature type="domain" description="TonB-dependent receptor-like beta-barrel" evidence="12">
    <location>
        <begin position="228"/>
        <end position="713"/>
    </location>
</feature>
<gene>
    <name evidence="14" type="ordered locus">KQS_06390</name>
</gene>
<evidence type="ECO:0000256" key="11">
    <source>
        <dbReference type="RuleBase" id="RU003357"/>
    </source>
</evidence>
<feature type="domain" description="TonB-dependent receptor plug" evidence="13">
    <location>
        <begin position="44"/>
        <end position="151"/>
    </location>
</feature>
<name>H8XPG4_FLAIG</name>
<evidence type="ECO:0000313" key="15">
    <source>
        <dbReference type="Proteomes" id="UP000007599"/>
    </source>
</evidence>
<dbReference type="AlphaFoldDB" id="H8XPG4"/>
<accession>H8XPG4</accession>
<protein>
    <submittedName>
        <fullName evidence="14">Probable TonB-dependent outer membrane receptor</fullName>
    </submittedName>
</protein>
<dbReference type="Gene3D" id="2.40.170.20">
    <property type="entry name" value="TonB-dependent receptor, beta-barrel domain"/>
    <property type="match status" value="1"/>
</dbReference>
<dbReference type="RefSeq" id="WP_014388364.1">
    <property type="nucleotide sequence ID" value="NC_017025.1"/>
</dbReference>
<comment type="subcellular location">
    <subcellularLocation>
        <location evidence="1 10">Cell outer membrane</location>
        <topology evidence="1 10">Multi-pass membrane protein</topology>
    </subcellularLocation>
</comment>
<dbReference type="InterPro" id="IPR012910">
    <property type="entry name" value="Plug_dom"/>
</dbReference>
<dbReference type="Pfam" id="PF07715">
    <property type="entry name" value="Plug"/>
    <property type="match status" value="1"/>
</dbReference>
<comment type="similarity">
    <text evidence="10 11">Belongs to the TonB-dependent receptor family.</text>
</comment>
<keyword evidence="5" id="KW-0732">Signal</keyword>
<dbReference type="InterPro" id="IPR037066">
    <property type="entry name" value="Plug_dom_sf"/>
</dbReference>
<dbReference type="PANTHER" id="PTHR30069">
    <property type="entry name" value="TONB-DEPENDENT OUTER MEMBRANE RECEPTOR"/>
    <property type="match status" value="1"/>
</dbReference>
<dbReference type="KEGG" id="fin:KQS_06390"/>
<keyword evidence="15" id="KW-1185">Reference proteome</keyword>
<dbReference type="PROSITE" id="PS52016">
    <property type="entry name" value="TONB_DEPENDENT_REC_3"/>
    <property type="match status" value="1"/>
</dbReference>
<dbReference type="PANTHER" id="PTHR30069:SF29">
    <property type="entry name" value="HEMOGLOBIN AND HEMOGLOBIN-HAPTOGLOBIN-BINDING PROTEIN 1-RELATED"/>
    <property type="match status" value="1"/>
</dbReference>
<dbReference type="HOGENOM" id="CLU_008287_18_4_10"/>
<evidence type="ECO:0000256" key="5">
    <source>
        <dbReference type="ARBA" id="ARBA00022729"/>
    </source>
</evidence>
<evidence type="ECO:0000259" key="13">
    <source>
        <dbReference type="Pfam" id="PF07715"/>
    </source>
</evidence>
<proteinExistence type="inferred from homology"/>
<evidence type="ECO:0000256" key="9">
    <source>
        <dbReference type="ARBA" id="ARBA00023237"/>
    </source>
</evidence>
<evidence type="ECO:0000256" key="2">
    <source>
        <dbReference type="ARBA" id="ARBA00022448"/>
    </source>
</evidence>
<reference evidence="15" key="2">
    <citation type="submission" date="2012-03" db="EMBL/GenBank/DDBJ databases">
        <title>Complete genome sequence of Flavobacterium indicum GPTSA100-9T, isolated from warm spring water.</title>
        <authorList>
            <person name="Barbier P."/>
            <person name="Houel A."/>
            <person name="Loux V."/>
            <person name="Poulain J."/>
            <person name="Bernardet J.-F."/>
            <person name="Touchon M."/>
            <person name="Duchaud E."/>
        </authorList>
    </citation>
    <scope>NUCLEOTIDE SEQUENCE [LARGE SCALE GENOMIC DNA]</scope>
    <source>
        <strain evidence="15">DSM 17447 / CIP 109464 / GPTSA100-9</strain>
    </source>
</reference>
<dbReference type="GO" id="GO:0015344">
    <property type="term" value="F:siderophore uptake transmembrane transporter activity"/>
    <property type="evidence" value="ECO:0007669"/>
    <property type="project" value="TreeGrafter"/>
</dbReference>
<dbReference type="SUPFAM" id="SSF56935">
    <property type="entry name" value="Porins"/>
    <property type="match status" value="1"/>
</dbReference>
<keyword evidence="2 10" id="KW-0813">Transport</keyword>
<dbReference type="eggNOG" id="COG4771">
    <property type="taxonomic scope" value="Bacteria"/>
</dbReference>
<evidence type="ECO:0000256" key="1">
    <source>
        <dbReference type="ARBA" id="ARBA00004571"/>
    </source>
</evidence>
<dbReference type="PATRIC" id="fig|1094466.5.peg.1255"/>
<evidence type="ECO:0000259" key="12">
    <source>
        <dbReference type="Pfam" id="PF00593"/>
    </source>
</evidence>
<evidence type="ECO:0000256" key="10">
    <source>
        <dbReference type="PROSITE-ProRule" id="PRU01360"/>
    </source>
</evidence>
<keyword evidence="8 14" id="KW-0675">Receptor</keyword>
<dbReference type="InterPro" id="IPR000531">
    <property type="entry name" value="Beta-barrel_TonB"/>
</dbReference>
<reference evidence="14 15" key="1">
    <citation type="journal article" date="2012" name="J. Bacteriol.">
        <title>Complete Genome Sequence of Flavobacterium indicum GPSTA100-9T, Isolated from Warm Spring Water.</title>
        <authorList>
            <person name="Barbier P."/>
            <person name="Houel A."/>
            <person name="Loux V."/>
            <person name="Poulain J."/>
            <person name="Bernardet J.F."/>
            <person name="Touchon M."/>
            <person name="Duchaud E."/>
        </authorList>
    </citation>
    <scope>NUCLEOTIDE SEQUENCE [LARGE SCALE GENOMIC DNA]</scope>
    <source>
        <strain evidence="15">DSM 17447 / CIP 109464 / GPTSA100-9</strain>
    </source>
</reference>
<dbReference type="Proteomes" id="UP000007599">
    <property type="component" value="Chromosome I"/>
</dbReference>
<keyword evidence="4 10" id="KW-0812">Transmembrane</keyword>
<dbReference type="InterPro" id="IPR036942">
    <property type="entry name" value="Beta-barrel_TonB_sf"/>
</dbReference>
<keyword evidence="7 10" id="KW-0472">Membrane</keyword>
<dbReference type="InterPro" id="IPR039426">
    <property type="entry name" value="TonB-dep_rcpt-like"/>
</dbReference>
<dbReference type="Pfam" id="PF00593">
    <property type="entry name" value="TonB_dep_Rec_b-barrel"/>
    <property type="match status" value="1"/>
</dbReference>
<dbReference type="STRING" id="1094466.KQS_06390"/>
<evidence type="ECO:0000256" key="3">
    <source>
        <dbReference type="ARBA" id="ARBA00022452"/>
    </source>
</evidence>
<evidence type="ECO:0000256" key="4">
    <source>
        <dbReference type="ARBA" id="ARBA00022692"/>
    </source>
</evidence>
<dbReference type="Gene3D" id="2.170.130.10">
    <property type="entry name" value="TonB-dependent receptor, plug domain"/>
    <property type="match status" value="1"/>
</dbReference>
<evidence type="ECO:0000256" key="7">
    <source>
        <dbReference type="ARBA" id="ARBA00023136"/>
    </source>
</evidence>
<dbReference type="OrthoDB" id="9764669at2"/>